<protein>
    <submittedName>
        <fullName evidence="1">Uncharacterized protein</fullName>
    </submittedName>
</protein>
<organism evidence="1">
    <name type="scientific">Anguilla anguilla</name>
    <name type="common">European freshwater eel</name>
    <name type="synonym">Muraena anguilla</name>
    <dbReference type="NCBI Taxonomy" id="7936"/>
    <lineage>
        <taxon>Eukaryota</taxon>
        <taxon>Metazoa</taxon>
        <taxon>Chordata</taxon>
        <taxon>Craniata</taxon>
        <taxon>Vertebrata</taxon>
        <taxon>Euteleostomi</taxon>
        <taxon>Actinopterygii</taxon>
        <taxon>Neopterygii</taxon>
        <taxon>Teleostei</taxon>
        <taxon>Anguilliformes</taxon>
        <taxon>Anguillidae</taxon>
        <taxon>Anguilla</taxon>
    </lineage>
</organism>
<dbReference type="EMBL" id="GBXM01073442">
    <property type="protein sequence ID" value="JAH35135.1"/>
    <property type="molecule type" value="Transcribed_RNA"/>
</dbReference>
<evidence type="ECO:0000313" key="1">
    <source>
        <dbReference type="EMBL" id="JAH35135.1"/>
    </source>
</evidence>
<dbReference type="AlphaFoldDB" id="A0A0E9S382"/>
<reference evidence="1" key="2">
    <citation type="journal article" date="2015" name="Fish Shellfish Immunol.">
        <title>Early steps in the European eel (Anguilla anguilla)-Vibrio vulnificus interaction in the gills: Role of the RtxA13 toxin.</title>
        <authorList>
            <person name="Callol A."/>
            <person name="Pajuelo D."/>
            <person name="Ebbesson L."/>
            <person name="Teles M."/>
            <person name="MacKenzie S."/>
            <person name="Amaro C."/>
        </authorList>
    </citation>
    <scope>NUCLEOTIDE SEQUENCE</scope>
</reference>
<reference evidence="1" key="1">
    <citation type="submission" date="2014-11" db="EMBL/GenBank/DDBJ databases">
        <authorList>
            <person name="Amaro Gonzalez C."/>
        </authorList>
    </citation>
    <scope>NUCLEOTIDE SEQUENCE</scope>
</reference>
<proteinExistence type="predicted"/>
<name>A0A0E9S382_ANGAN</name>
<accession>A0A0E9S382</accession>
<sequence>MNETFHFYSTFQMHEVLHSEWKTHFKHCMFTLISPQNQLVFSKKVLTLWLNPLL</sequence>